<proteinExistence type="predicted"/>
<organism evidence="1 2">
    <name type="scientific">Microbotryum silenes-dioicae</name>
    <dbReference type="NCBI Taxonomy" id="796604"/>
    <lineage>
        <taxon>Eukaryota</taxon>
        <taxon>Fungi</taxon>
        <taxon>Dikarya</taxon>
        <taxon>Basidiomycota</taxon>
        <taxon>Pucciniomycotina</taxon>
        <taxon>Microbotryomycetes</taxon>
        <taxon>Microbotryales</taxon>
        <taxon>Microbotryaceae</taxon>
        <taxon>Microbotryum</taxon>
    </lineage>
</organism>
<keyword evidence="2" id="KW-1185">Reference proteome</keyword>
<dbReference type="AlphaFoldDB" id="A0A2X0MEE9"/>
<gene>
    <name evidence="1" type="primary">BQ5605_C005g03289</name>
    <name evidence="1" type="ORF">BQ5605_C005G03289</name>
</gene>
<protein>
    <submittedName>
        <fullName evidence="1">BQ5605_C005g03289 protein</fullName>
    </submittedName>
</protein>
<evidence type="ECO:0000313" key="1">
    <source>
        <dbReference type="EMBL" id="SGY73403.1"/>
    </source>
</evidence>
<dbReference type="EMBL" id="FQNC01000047">
    <property type="protein sequence ID" value="SGY73403.1"/>
    <property type="molecule type" value="Genomic_DNA"/>
</dbReference>
<accession>A0A2X0MEE9</accession>
<name>A0A2X0MEE9_9BASI</name>
<sequence length="71" mass="7822">MSHTRIFQQLPDTKRDQGYFSPLNPIGKVMVATHVSEPNAPSPNGPEPLSGLLCADRSWRVADALPLRLLL</sequence>
<dbReference type="Proteomes" id="UP000249464">
    <property type="component" value="Unassembled WGS sequence"/>
</dbReference>
<reference evidence="1 2" key="1">
    <citation type="submission" date="2016-11" db="EMBL/GenBank/DDBJ databases">
        <authorList>
            <person name="Jaros S."/>
            <person name="Januszkiewicz K."/>
            <person name="Wedrychowicz H."/>
        </authorList>
    </citation>
    <scope>NUCLEOTIDE SEQUENCE [LARGE SCALE GENOMIC DNA]</scope>
</reference>
<evidence type="ECO:0000313" key="2">
    <source>
        <dbReference type="Proteomes" id="UP000249464"/>
    </source>
</evidence>